<evidence type="ECO:0000256" key="1">
    <source>
        <dbReference type="ARBA" id="ARBA00023015"/>
    </source>
</evidence>
<dbReference type="EMBL" id="BLJN01000002">
    <property type="protein sequence ID" value="GFE79833.1"/>
    <property type="molecule type" value="Genomic_DNA"/>
</dbReference>
<sequence length="237" mass="26811">MADKRPAKKRDPERTREAILDAAREVLALDGKEGLSVARVAQRAKVNRGTAYQHFQTREQLIEATAAWVSEKLHRAVFGDPEIASNVPAENINIESVNKHLAEFAMENPELGGVWLFEVLSSRRPANDMFWRTYESKFEQFAATKFAQPDIDVEVLSVLILAGSFIWPVWARAHARTANERQEMSARFSREILRLCLHGTLRPELYAELDARLTKEAKAVSELRAVVPKTRRASSNS</sequence>
<organism evidence="6 7">
    <name type="scientific">Steroidobacter agaridevorans</name>
    <dbReference type="NCBI Taxonomy" id="2695856"/>
    <lineage>
        <taxon>Bacteria</taxon>
        <taxon>Pseudomonadati</taxon>
        <taxon>Pseudomonadota</taxon>
        <taxon>Gammaproteobacteria</taxon>
        <taxon>Steroidobacterales</taxon>
        <taxon>Steroidobacteraceae</taxon>
        <taxon>Steroidobacter</taxon>
    </lineage>
</organism>
<keyword evidence="1" id="KW-0805">Transcription regulation</keyword>
<evidence type="ECO:0000256" key="4">
    <source>
        <dbReference type="PROSITE-ProRule" id="PRU00335"/>
    </source>
</evidence>
<accession>A0A829YA20</accession>
<dbReference type="PANTHER" id="PTHR30055">
    <property type="entry name" value="HTH-TYPE TRANSCRIPTIONAL REGULATOR RUTR"/>
    <property type="match status" value="1"/>
</dbReference>
<dbReference type="AlphaFoldDB" id="A0A829YA20"/>
<dbReference type="InterPro" id="IPR050109">
    <property type="entry name" value="HTH-type_TetR-like_transc_reg"/>
</dbReference>
<protein>
    <recommendedName>
        <fullName evidence="5">HTH tetR-type domain-containing protein</fullName>
    </recommendedName>
</protein>
<feature type="domain" description="HTH tetR-type" evidence="5">
    <location>
        <begin position="13"/>
        <end position="73"/>
    </location>
</feature>
<gene>
    <name evidence="6" type="ORF">GCM10011487_18330</name>
</gene>
<dbReference type="InterPro" id="IPR009057">
    <property type="entry name" value="Homeodomain-like_sf"/>
</dbReference>
<dbReference type="SUPFAM" id="SSF46689">
    <property type="entry name" value="Homeodomain-like"/>
    <property type="match status" value="1"/>
</dbReference>
<keyword evidence="3" id="KW-0804">Transcription</keyword>
<dbReference type="Gene3D" id="1.10.357.10">
    <property type="entry name" value="Tetracycline Repressor, domain 2"/>
    <property type="match status" value="1"/>
</dbReference>
<dbReference type="GO" id="GO:0000976">
    <property type="term" value="F:transcription cis-regulatory region binding"/>
    <property type="evidence" value="ECO:0007669"/>
    <property type="project" value="TreeGrafter"/>
</dbReference>
<dbReference type="Pfam" id="PF00440">
    <property type="entry name" value="TetR_N"/>
    <property type="match status" value="1"/>
</dbReference>
<dbReference type="PRINTS" id="PR00455">
    <property type="entry name" value="HTHTETR"/>
</dbReference>
<evidence type="ECO:0000259" key="5">
    <source>
        <dbReference type="PROSITE" id="PS50977"/>
    </source>
</evidence>
<name>A0A829YA20_9GAMM</name>
<dbReference type="RefSeq" id="WP_161811591.1">
    <property type="nucleotide sequence ID" value="NZ_BLJN01000002.1"/>
</dbReference>
<comment type="caution">
    <text evidence="6">The sequence shown here is derived from an EMBL/GenBank/DDBJ whole genome shotgun (WGS) entry which is preliminary data.</text>
</comment>
<keyword evidence="7" id="KW-1185">Reference proteome</keyword>
<evidence type="ECO:0000256" key="3">
    <source>
        <dbReference type="ARBA" id="ARBA00023163"/>
    </source>
</evidence>
<proteinExistence type="predicted"/>
<keyword evidence="2 4" id="KW-0238">DNA-binding</keyword>
<evidence type="ECO:0000313" key="6">
    <source>
        <dbReference type="EMBL" id="GFE79833.1"/>
    </source>
</evidence>
<evidence type="ECO:0000256" key="2">
    <source>
        <dbReference type="ARBA" id="ARBA00023125"/>
    </source>
</evidence>
<evidence type="ECO:0000313" key="7">
    <source>
        <dbReference type="Proteomes" id="UP000445000"/>
    </source>
</evidence>
<dbReference type="InterPro" id="IPR001647">
    <property type="entry name" value="HTH_TetR"/>
</dbReference>
<feature type="DNA-binding region" description="H-T-H motif" evidence="4">
    <location>
        <begin position="36"/>
        <end position="55"/>
    </location>
</feature>
<dbReference type="Proteomes" id="UP000445000">
    <property type="component" value="Unassembled WGS sequence"/>
</dbReference>
<dbReference type="PROSITE" id="PS50977">
    <property type="entry name" value="HTH_TETR_2"/>
    <property type="match status" value="1"/>
</dbReference>
<dbReference type="GO" id="GO:0003700">
    <property type="term" value="F:DNA-binding transcription factor activity"/>
    <property type="evidence" value="ECO:0007669"/>
    <property type="project" value="TreeGrafter"/>
</dbReference>
<dbReference type="PANTHER" id="PTHR30055:SF234">
    <property type="entry name" value="HTH-TYPE TRANSCRIPTIONAL REGULATOR BETI"/>
    <property type="match status" value="1"/>
</dbReference>
<reference evidence="7" key="1">
    <citation type="submission" date="2020-01" db="EMBL/GenBank/DDBJ databases">
        <title>'Steroidobacter agaridevorans' sp. nov., agar-degrading bacteria isolated from rhizosphere soils.</title>
        <authorList>
            <person name="Ikenaga M."/>
            <person name="Kataoka M."/>
            <person name="Murouchi A."/>
            <person name="Katsuragi S."/>
            <person name="Sakai M."/>
        </authorList>
    </citation>
    <scope>NUCLEOTIDE SEQUENCE [LARGE SCALE GENOMIC DNA]</scope>
    <source>
        <strain evidence="7">YU21-B</strain>
    </source>
</reference>